<dbReference type="Pfam" id="PF13568">
    <property type="entry name" value="OMP_b-brl_2"/>
    <property type="match status" value="1"/>
</dbReference>
<dbReference type="OrthoDB" id="1524140at2"/>
<dbReference type="RefSeq" id="WP_095606696.1">
    <property type="nucleotide sequence ID" value="NZ_NSKE01000006.1"/>
</dbReference>
<accession>A0A2A2GA35</accession>
<dbReference type="AlphaFoldDB" id="A0A2A2GA35"/>
<dbReference type="Proteomes" id="UP000218831">
    <property type="component" value="Unassembled WGS sequence"/>
</dbReference>
<evidence type="ECO:0000313" key="2">
    <source>
        <dbReference type="EMBL" id="PAU94020.1"/>
    </source>
</evidence>
<protein>
    <recommendedName>
        <fullName evidence="1">Outer membrane protein beta-barrel domain-containing protein</fullName>
    </recommendedName>
</protein>
<comment type="caution">
    <text evidence="2">The sequence shown here is derived from an EMBL/GenBank/DDBJ whole genome shotgun (WGS) entry which is preliminary data.</text>
</comment>
<name>A0A2A2GA35_9BACT</name>
<reference evidence="2 3" key="1">
    <citation type="submission" date="2017-08" db="EMBL/GenBank/DDBJ databases">
        <title>Aliifodinibius alkalisoli sp. nov., isolated from saline alkaline soil.</title>
        <authorList>
            <person name="Liu D."/>
            <person name="Zhang G."/>
        </authorList>
    </citation>
    <scope>NUCLEOTIDE SEQUENCE [LARGE SCALE GENOMIC DNA]</scope>
    <source>
        <strain evidence="2 3">WN023</strain>
    </source>
</reference>
<dbReference type="InterPro" id="IPR025665">
    <property type="entry name" value="Beta-barrel_OMP_2"/>
</dbReference>
<dbReference type="EMBL" id="NSKE01000006">
    <property type="protein sequence ID" value="PAU94020.1"/>
    <property type="molecule type" value="Genomic_DNA"/>
</dbReference>
<gene>
    <name evidence="2" type="ORF">CK503_10170</name>
</gene>
<evidence type="ECO:0000259" key="1">
    <source>
        <dbReference type="Pfam" id="PF13568"/>
    </source>
</evidence>
<organism evidence="2 3">
    <name type="scientific">Fodinibius salipaludis</name>
    <dbReference type="NCBI Taxonomy" id="2032627"/>
    <lineage>
        <taxon>Bacteria</taxon>
        <taxon>Pseudomonadati</taxon>
        <taxon>Balneolota</taxon>
        <taxon>Balneolia</taxon>
        <taxon>Balneolales</taxon>
        <taxon>Balneolaceae</taxon>
        <taxon>Fodinibius</taxon>
    </lineage>
</organism>
<sequence>MRNIRILSILATITFFIIPGIFNATKAQSIDWGITGGMSVSSHLNNFSYIEDDINLQLKPDFTVGYNVGFVARTKLSRIVRLQAEPSLILLGAKYDDTFTLRGTVFQTESRTALTYLQLPLLLQLTTAPKEQTIYGRKRAKTTFHLSGGLYSAYLLNAEFKGTNTGAPVGIQFEGEFSNDVAPQFSTFDAGAVFGFGFEHGHYRKLGFETRAMLSAINSGDDPNNPSFEYRNMAVTFSIYFLW</sequence>
<evidence type="ECO:0000313" key="3">
    <source>
        <dbReference type="Proteomes" id="UP000218831"/>
    </source>
</evidence>
<feature type="domain" description="Outer membrane protein beta-barrel" evidence="1">
    <location>
        <begin position="27"/>
        <end position="215"/>
    </location>
</feature>
<keyword evidence="3" id="KW-1185">Reference proteome</keyword>
<proteinExistence type="predicted"/>